<dbReference type="Pfam" id="PF18922">
    <property type="entry name" value="DUF5672"/>
    <property type="match status" value="1"/>
</dbReference>
<evidence type="ECO:0000256" key="2">
    <source>
        <dbReference type="ARBA" id="ARBA00022676"/>
    </source>
</evidence>
<name>A0A6C0HD61_9ZZZZ</name>
<dbReference type="Gene3D" id="3.40.50.11660">
    <property type="entry name" value="Glycosyl transferase family 10, C-terminal domain"/>
    <property type="match status" value="1"/>
</dbReference>
<evidence type="ECO:0000259" key="4">
    <source>
        <dbReference type="Pfam" id="PF00852"/>
    </source>
</evidence>
<evidence type="ECO:0000313" key="6">
    <source>
        <dbReference type="EMBL" id="QHT78085.1"/>
    </source>
</evidence>
<sequence>METGYEPEWSNYLQQFNKSNSEFEIYENPTKFCVMVEPRELDLTILVIKNFLSLLQEKQWGLIIFHGTTNEKFFKTKLEGIKNIHYFNINKENLIEKEYNDLLCSLAFWQKIKLCGARHAIIFQSDTLLLNGELDEFLQYDYVGAPWHIKWMGMLEVGNGGLSLRNVDTMLDICTYCPRLEYMTNEDIYFCYWCIIREFKIAPIDVAKKFAVETVYYESPCGLHKPHIDKFPNRSSYSQMLVKYSKKELKESENNLKKSTMMQIRLRFFSSFCDGDTCKMHYEKDFESELLDYYGPDKKLYITNEDDYTHAVILNTAMPQLKPDIPKENVIGLAFEPLYFLVLTDEFIEYAKKNISQYFIGDKKHLPDPFIEGCAYMWHTVPLKNLPEKNRLMSIMISEKGFAPGHKYRYDLVNTILHNGLPIDVYGRGCVNFRKKMNKNIDPRLKGEFTDKEPYENYFFHICIENFQSNEYFSEKILNPLLCSTTPIYLGCHNIKKYFDNEVICLTGDLTTDMNLLVNILKEPRKYYQRPVIEKIKETTNFLRNVNKVFNLQNDSN</sequence>
<dbReference type="InterPro" id="IPR055270">
    <property type="entry name" value="Glyco_tran_10_C"/>
</dbReference>
<dbReference type="Pfam" id="PF00852">
    <property type="entry name" value="Glyco_transf_10"/>
    <property type="match status" value="1"/>
</dbReference>
<keyword evidence="3" id="KW-0808">Transferase</keyword>
<reference evidence="6" key="1">
    <citation type="journal article" date="2020" name="Nature">
        <title>Giant virus diversity and host interactions through global metagenomics.</title>
        <authorList>
            <person name="Schulz F."/>
            <person name="Roux S."/>
            <person name="Paez-Espino D."/>
            <person name="Jungbluth S."/>
            <person name="Walsh D.A."/>
            <person name="Denef V.J."/>
            <person name="McMahon K.D."/>
            <person name="Konstantinidis K.T."/>
            <person name="Eloe-Fadrosh E.A."/>
            <person name="Kyrpides N.C."/>
            <person name="Woyke T."/>
        </authorList>
    </citation>
    <scope>NUCLEOTIDE SEQUENCE</scope>
    <source>
        <strain evidence="6">GVMAG-M-3300023179-91</strain>
    </source>
</reference>
<dbReference type="AlphaFoldDB" id="A0A6C0HD61"/>
<dbReference type="EMBL" id="MN739929">
    <property type="protein sequence ID" value="QHT78085.1"/>
    <property type="molecule type" value="Genomic_DNA"/>
</dbReference>
<dbReference type="GO" id="GO:0016020">
    <property type="term" value="C:membrane"/>
    <property type="evidence" value="ECO:0007669"/>
    <property type="project" value="InterPro"/>
</dbReference>
<dbReference type="PANTHER" id="PTHR11929">
    <property type="entry name" value="ALPHA- 1,3 -FUCOSYLTRANSFERASE"/>
    <property type="match status" value="1"/>
</dbReference>
<comment type="similarity">
    <text evidence="1">Belongs to the glycosyltransferase 10 family.</text>
</comment>
<dbReference type="GO" id="GO:0008417">
    <property type="term" value="F:fucosyltransferase activity"/>
    <property type="evidence" value="ECO:0007669"/>
    <property type="project" value="InterPro"/>
</dbReference>
<evidence type="ECO:0000259" key="5">
    <source>
        <dbReference type="Pfam" id="PF18922"/>
    </source>
</evidence>
<accession>A0A6C0HD61</accession>
<dbReference type="InterPro" id="IPR038577">
    <property type="entry name" value="GT10-like_C_sf"/>
</dbReference>
<dbReference type="InterPro" id="IPR043729">
    <property type="entry name" value="DUF5672"/>
</dbReference>
<dbReference type="SUPFAM" id="SSF53756">
    <property type="entry name" value="UDP-Glycosyltransferase/glycogen phosphorylase"/>
    <property type="match status" value="1"/>
</dbReference>
<dbReference type="InterPro" id="IPR001503">
    <property type="entry name" value="Glyco_trans_10"/>
</dbReference>
<evidence type="ECO:0000256" key="3">
    <source>
        <dbReference type="ARBA" id="ARBA00022679"/>
    </source>
</evidence>
<dbReference type="PANTHER" id="PTHR11929:SF194">
    <property type="entry name" value="ALPHA-(1,3)-FUCOSYLTRANSFERASE 10"/>
    <property type="match status" value="1"/>
</dbReference>
<proteinExistence type="inferred from homology"/>
<keyword evidence="2" id="KW-0328">Glycosyltransferase</keyword>
<feature type="domain" description="DUF5672" evidence="5">
    <location>
        <begin position="96"/>
        <end position="224"/>
    </location>
</feature>
<feature type="domain" description="Fucosyltransferase C-terminal" evidence="4">
    <location>
        <begin position="387"/>
        <end position="499"/>
    </location>
</feature>
<evidence type="ECO:0000256" key="1">
    <source>
        <dbReference type="ARBA" id="ARBA00008919"/>
    </source>
</evidence>
<organism evidence="6">
    <name type="scientific">viral metagenome</name>
    <dbReference type="NCBI Taxonomy" id="1070528"/>
    <lineage>
        <taxon>unclassified sequences</taxon>
        <taxon>metagenomes</taxon>
        <taxon>organismal metagenomes</taxon>
    </lineage>
</organism>
<protein>
    <submittedName>
        <fullName evidence="6">Uncharacterized protein</fullName>
    </submittedName>
</protein>